<feature type="compositionally biased region" description="Basic and acidic residues" evidence="1">
    <location>
        <begin position="130"/>
        <end position="157"/>
    </location>
</feature>
<evidence type="ECO:0000313" key="2">
    <source>
        <dbReference type="EMBL" id="CAE8599734.1"/>
    </source>
</evidence>
<feature type="compositionally biased region" description="Basic and acidic residues" evidence="1">
    <location>
        <begin position="47"/>
        <end position="56"/>
    </location>
</feature>
<name>A0A813EHC4_POLGL</name>
<comment type="caution">
    <text evidence="2">The sequence shown here is derived from an EMBL/GenBank/DDBJ whole genome shotgun (WGS) entry which is preliminary data.</text>
</comment>
<feature type="compositionally biased region" description="Low complexity" evidence="1">
    <location>
        <begin position="1"/>
        <end position="17"/>
    </location>
</feature>
<dbReference type="AlphaFoldDB" id="A0A813EHC4"/>
<dbReference type="Proteomes" id="UP000654075">
    <property type="component" value="Unassembled WGS sequence"/>
</dbReference>
<proteinExistence type="predicted"/>
<feature type="region of interest" description="Disordered" evidence="1">
    <location>
        <begin position="1"/>
        <end position="56"/>
    </location>
</feature>
<reference evidence="2" key="1">
    <citation type="submission" date="2021-02" db="EMBL/GenBank/DDBJ databases">
        <authorList>
            <person name="Dougan E. K."/>
            <person name="Rhodes N."/>
            <person name="Thang M."/>
            <person name="Chan C."/>
        </authorList>
    </citation>
    <scope>NUCLEOTIDE SEQUENCE</scope>
</reference>
<accession>A0A813EHC4</accession>
<keyword evidence="3" id="KW-1185">Reference proteome</keyword>
<feature type="compositionally biased region" description="Acidic residues" evidence="1">
    <location>
        <begin position="114"/>
        <end position="123"/>
    </location>
</feature>
<organism evidence="2 3">
    <name type="scientific">Polarella glacialis</name>
    <name type="common">Dinoflagellate</name>
    <dbReference type="NCBI Taxonomy" id="89957"/>
    <lineage>
        <taxon>Eukaryota</taxon>
        <taxon>Sar</taxon>
        <taxon>Alveolata</taxon>
        <taxon>Dinophyceae</taxon>
        <taxon>Suessiales</taxon>
        <taxon>Suessiaceae</taxon>
        <taxon>Polarella</taxon>
    </lineage>
</organism>
<dbReference type="EMBL" id="CAJNNV010011421">
    <property type="protein sequence ID" value="CAE8599734.1"/>
    <property type="molecule type" value="Genomic_DNA"/>
</dbReference>
<evidence type="ECO:0000256" key="1">
    <source>
        <dbReference type="SAM" id="MobiDB-lite"/>
    </source>
</evidence>
<evidence type="ECO:0000313" key="3">
    <source>
        <dbReference type="Proteomes" id="UP000654075"/>
    </source>
</evidence>
<feature type="region of interest" description="Disordered" evidence="1">
    <location>
        <begin position="95"/>
        <end position="157"/>
    </location>
</feature>
<protein>
    <submittedName>
        <fullName evidence="2">Uncharacterized protein</fullName>
    </submittedName>
</protein>
<feature type="compositionally biased region" description="Low complexity" evidence="1">
    <location>
        <begin position="95"/>
        <end position="112"/>
    </location>
</feature>
<sequence>MLALAAPIAPGSPSAPAMRSAVHRQAGLASGGPCLPPTRSVVATRPIGRESPAESRQQRGLLFAALGLAGAWPRRRQRRRRQVLRAAVAAAAGASRSIGRAGRRASPASRAVAADEDDEGEDAEAYRPSTPRERQFGIRDDPRQRSRGRAANDQEGKKDAVVLPIGQLHVVAAQRQLPSLVEAMPAGFDSSGAVEAWSELLQACQSQAPELLATWSCGLGPLLRLAVAVPRSCWLRSPSEPWAKDARQEVDMDGQEGPRAGLEALPQLERLVRHLLARYDDVPMALAAGFTWSDGAGGTLRERPGREVVLCSGAGIQLCVRFVRLFAEIGTGETKPVNAARELLTPALTKKMVGTLLGDAARSIPEPPPIEIPDDIRHVQPPSVTLASPLAELRRAQVAALGGPAELAEALCTSTSLGKDLGSPQEEEVAMTILTWACRFSEEPELRDAESAGAMVEWLLAQFIVDPQFSLVLGGNPRAAKKVLAAARRDAASLELSRLQGAGQRFLRNPAGVKGFVKRGVMAAFGSPFQGGLTTQMLKAMGMQGLYRESTEEPPNSWGGDQYEPSQLEQDHLADPKVVRKATVRIDEIMSFEYLQHVGQQMKNCLRVEKRGGQSLMKYVSRVKSRDSSFWVMTITAEAAAQAEDGEESSEEAPVQHLLLMEIYNGLRVVHQAEGPHPRRWPRTDAWKWLQEWSEQEKLSPDGPEGVTVGPYGEYEGSAGPWDIRRCFLW</sequence>
<dbReference type="OrthoDB" id="198878at2759"/>
<gene>
    <name evidence="2" type="ORF">PGLA1383_LOCUS18078</name>
</gene>